<dbReference type="InterPro" id="IPR003663">
    <property type="entry name" value="Sugar/inositol_transpt"/>
</dbReference>
<accession>A0A9J7BSH4</accession>
<evidence type="ECO:0000313" key="10">
    <source>
        <dbReference type="Proteomes" id="UP001059380"/>
    </source>
</evidence>
<comment type="subcellular location">
    <subcellularLocation>
        <location evidence="1">Membrane</location>
        <topology evidence="1">Multi-pass membrane protein</topology>
    </subcellularLocation>
</comment>
<dbReference type="AlphaFoldDB" id="A0A9J7BSH4"/>
<feature type="transmembrane region" description="Helical" evidence="7">
    <location>
        <begin position="404"/>
        <end position="421"/>
    </location>
</feature>
<evidence type="ECO:0000256" key="7">
    <source>
        <dbReference type="SAM" id="Phobius"/>
    </source>
</evidence>
<protein>
    <submittedName>
        <fullName evidence="9">Sugar porter family MFS transporter</fullName>
    </submittedName>
</protein>
<evidence type="ECO:0000256" key="2">
    <source>
        <dbReference type="ARBA" id="ARBA00010992"/>
    </source>
</evidence>
<name>A0A9J7BSH4_9BACT</name>
<sequence length="438" mass="46081">MKGNLTASALGGSLAGLMFGYDIGAMSSAAPGVRLQFELSAAAFGFAVSAGLIGTIAGSIAAGFLADAIERRTTLLVSVLSYSAGILGAAFSNEPLAFGTCRILCGFAVGILSVAAPMYLAEVAPPTLRGRIVGAFQFSLSIGVVLAFVAGYLLSNQVQATSAWRYVLGTGALTAVPCAALLLWSSPSPRWLAMKGRGAEAMLALRKLGSADPEVECAELQRSMAQFAAGSPTLFARQYVRPILLAISIAVFNQLTGTNALLYYILDVFTDLGSGQLNGRKDAIVISTLCLIVTMFAVSIIDKVGRKPLLIAGTVAMGICLMLLPLVRVMNWPASLVVVILAAYNASFGFSQGVIVWVYLSEIFPLPVRARGQSLGSTVHWVCNAAIVGAFPSVIALLHERVFVVLAILMVVQFFVIILFYPETKRGRLETLASNIVA</sequence>
<organism evidence="9 10">
    <name type="scientific">Occallatibacter riparius</name>
    <dbReference type="NCBI Taxonomy" id="1002689"/>
    <lineage>
        <taxon>Bacteria</taxon>
        <taxon>Pseudomonadati</taxon>
        <taxon>Acidobacteriota</taxon>
        <taxon>Terriglobia</taxon>
        <taxon>Terriglobales</taxon>
        <taxon>Acidobacteriaceae</taxon>
        <taxon>Occallatibacter</taxon>
    </lineage>
</organism>
<keyword evidence="3 7" id="KW-0812">Transmembrane</keyword>
<dbReference type="PROSITE" id="PS50850">
    <property type="entry name" value="MFS"/>
    <property type="match status" value="1"/>
</dbReference>
<feature type="transmembrane region" description="Helical" evidence="7">
    <location>
        <begin position="73"/>
        <end position="91"/>
    </location>
</feature>
<feature type="transmembrane region" description="Helical" evidence="7">
    <location>
        <begin position="336"/>
        <end position="360"/>
    </location>
</feature>
<dbReference type="NCBIfam" id="TIGR00879">
    <property type="entry name" value="SP"/>
    <property type="match status" value="1"/>
</dbReference>
<feature type="domain" description="Major facilitator superfamily (MFS) profile" evidence="8">
    <location>
        <begin position="8"/>
        <end position="425"/>
    </location>
</feature>
<dbReference type="GO" id="GO:0016020">
    <property type="term" value="C:membrane"/>
    <property type="evidence" value="ECO:0007669"/>
    <property type="project" value="UniProtKB-SubCell"/>
</dbReference>
<keyword evidence="6" id="KW-0813">Transport</keyword>
<feature type="transmembrane region" description="Helical" evidence="7">
    <location>
        <begin position="243"/>
        <end position="264"/>
    </location>
</feature>
<dbReference type="InterPro" id="IPR005829">
    <property type="entry name" value="Sugar_transporter_CS"/>
</dbReference>
<evidence type="ECO:0000256" key="5">
    <source>
        <dbReference type="ARBA" id="ARBA00023136"/>
    </source>
</evidence>
<feature type="transmembrane region" description="Helical" evidence="7">
    <location>
        <begin position="284"/>
        <end position="302"/>
    </location>
</feature>
<feature type="transmembrane region" description="Helical" evidence="7">
    <location>
        <begin position="39"/>
        <end position="66"/>
    </location>
</feature>
<dbReference type="InterPro" id="IPR005828">
    <property type="entry name" value="MFS_sugar_transport-like"/>
</dbReference>
<dbReference type="InterPro" id="IPR050360">
    <property type="entry name" value="MFS_Sugar_Transporters"/>
</dbReference>
<dbReference type="Gene3D" id="1.20.1250.20">
    <property type="entry name" value="MFS general substrate transporter like domains"/>
    <property type="match status" value="1"/>
</dbReference>
<evidence type="ECO:0000256" key="6">
    <source>
        <dbReference type="RuleBase" id="RU003346"/>
    </source>
</evidence>
<dbReference type="InterPro" id="IPR036259">
    <property type="entry name" value="MFS_trans_sf"/>
</dbReference>
<dbReference type="PANTHER" id="PTHR48022:SF2">
    <property type="entry name" value="PLASTIDIC GLUCOSE TRANSPORTER 4"/>
    <property type="match status" value="1"/>
</dbReference>
<dbReference type="PROSITE" id="PS00217">
    <property type="entry name" value="SUGAR_TRANSPORT_2"/>
    <property type="match status" value="1"/>
</dbReference>
<feature type="transmembrane region" description="Helical" evidence="7">
    <location>
        <begin position="97"/>
        <end position="120"/>
    </location>
</feature>
<evidence type="ECO:0000256" key="4">
    <source>
        <dbReference type="ARBA" id="ARBA00022989"/>
    </source>
</evidence>
<keyword evidence="5 7" id="KW-0472">Membrane</keyword>
<feature type="transmembrane region" description="Helical" evidence="7">
    <location>
        <begin position="132"/>
        <end position="154"/>
    </location>
</feature>
<dbReference type="PANTHER" id="PTHR48022">
    <property type="entry name" value="PLASTIDIC GLUCOSE TRANSPORTER 4"/>
    <property type="match status" value="1"/>
</dbReference>
<keyword evidence="10" id="KW-1185">Reference proteome</keyword>
<dbReference type="PRINTS" id="PR00171">
    <property type="entry name" value="SUGRTRNSPORT"/>
</dbReference>
<dbReference type="GO" id="GO:0005351">
    <property type="term" value="F:carbohydrate:proton symporter activity"/>
    <property type="evidence" value="ECO:0007669"/>
    <property type="project" value="TreeGrafter"/>
</dbReference>
<proteinExistence type="inferred from homology"/>
<dbReference type="RefSeq" id="WP_260795444.1">
    <property type="nucleotide sequence ID" value="NZ_CP093313.1"/>
</dbReference>
<dbReference type="Proteomes" id="UP001059380">
    <property type="component" value="Chromosome"/>
</dbReference>
<reference evidence="9" key="1">
    <citation type="submission" date="2021-04" db="EMBL/GenBank/DDBJ databases">
        <title>Phylogenetic analysis of Acidobacteriaceae.</title>
        <authorList>
            <person name="Qiu L."/>
            <person name="Zhang Q."/>
        </authorList>
    </citation>
    <scope>NUCLEOTIDE SEQUENCE</scope>
    <source>
        <strain evidence="9">DSM 25168</strain>
    </source>
</reference>
<dbReference type="Pfam" id="PF00083">
    <property type="entry name" value="Sugar_tr"/>
    <property type="match status" value="1"/>
</dbReference>
<keyword evidence="4 7" id="KW-1133">Transmembrane helix</keyword>
<gene>
    <name evidence="9" type="ORF">MOP44_07805</name>
</gene>
<feature type="transmembrane region" description="Helical" evidence="7">
    <location>
        <begin position="166"/>
        <end position="185"/>
    </location>
</feature>
<dbReference type="KEGG" id="orp:MOP44_07805"/>
<evidence type="ECO:0000313" key="9">
    <source>
        <dbReference type="EMBL" id="UWZ85835.1"/>
    </source>
</evidence>
<evidence type="ECO:0000256" key="1">
    <source>
        <dbReference type="ARBA" id="ARBA00004141"/>
    </source>
</evidence>
<evidence type="ECO:0000259" key="8">
    <source>
        <dbReference type="PROSITE" id="PS50850"/>
    </source>
</evidence>
<dbReference type="SUPFAM" id="SSF103473">
    <property type="entry name" value="MFS general substrate transporter"/>
    <property type="match status" value="1"/>
</dbReference>
<evidence type="ECO:0000256" key="3">
    <source>
        <dbReference type="ARBA" id="ARBA00022692"/>
    </source>
</evidence>
<dbReference type="EMBL" id="CP093313">
    <property type="protein sequence ID" value="UWZ85835.1"/>
    <property type="molecule type" value="Genomic_DNA"/>
</dbReference>
<comment type="similarity">
    <text evidence="2 6">Belongs to the major facilitator superfamily. Sugar transporter (TC 2.A.1.1) family.</text>
</comment>
<dbReference type="InterPro" id="IPR020846">
    <property type="entry name" value="MFS_dom"/>
</dbReference>
<feature type="transmembrane region" description="Helical" evidence="7">
    <location>
        <begin position="309"/>
        <end position="330"/>
    </location>
</feature>
<feature type="transmembrane region" description="Helical" evidence="7">
    <location>
        <begin position="381"/>
        <end position="398"/>
    </location>
</feature>